<evidence type="ECO:0000313" key="2">
    <source>
        <dbReference type="Proteomes" id="UP000639859"/>
    </source>
</evidence>
<organism evidence="1 2">
    <name type="scientific">Caulobacter hibisci</name>
    <dbReference type="NCBI Taxonomy" id="2035993"/>
    <lineage>
        <taxon>Bacteria</taxon>
        <taxon>Pseudomonadati</taxon>
        <taxon>Pseudomonadota</taxon>
        <taxon>Alphaproteobacteria</taxon>
        <taxon>Caulobacterales</taxon>
        <taxon>Caulobacteraceae</taxon>
        <taxon>Caulobacter</taxon>
    </lineage>
</organism>
<reference evidence="1 2" key="1">
    <citation type="submission" date="2020-11" db="EMBL/GenBank/DDBJ databases">
        <title>genome sequence of strain KACC 18849.</title>
        <authorList>
            <person name="Gao J."/>
            <person name="Zhang X."/>
        </authorList>
    </citation>
    <scope>NUCLEOTIDE SEQUENCE [LARGE SCALE GENOMIC DNA]</scope>
    <source>
        <strain evidence="1 2">KACC 18849</strain>
    </source>
</reference>
<sequence length="222" mass="24935">MAALYVETGGCYFGLPDVTVVGHGEDHADGSTTVHLDGRAYRGPWPVVAHPSCKRFGRFWHGSTRKPHQFKMGDDGGCFEHALSTVRAYGGVIEHPCDSRAWGLFQLNAPPRQGGWVKADDLGGWTCCVDQGFYGHFANKLTWLYVFGVSREDLPDLLWGKGEQRLHPVALEKYGYEKARRIGMMAMVGGKDKVRIRNRTPERFRDQLLSIARLSRARTLTR</sequence>
<protein>
    <submittedName>
        <fullName evidence="1">Uncharacterized protein</fullName>
    </submittedName>
</protein>
<name>A0ABS0SY21_9CAUL</name>
<dbReference type="Proteomes" id="UP000639859">
    <property type="component" value="Unassembled WGS sequence"/>
</dbReference>
<keyword evidence="2" id="KW-1185">Reference proteome</keyword>
<gene>
    <name evidence="1" type="ORF">I4Q42_12270</name>
</gene>
<dbReference type="RefSeq" id="WP_198576357.1">
    <property type="nucleotide sequence ID" value="NZ_JADWOX010000007.1"/>
</dbReference>
<evidence type="ECO:0000313" key="1">
    <source>
        <dbReference type="EMBL" id="MBI1684444.1"/>
    </source>
</evidence>
<dbReference type="EMBL" id="JADWOX010000007">
    <property type="protein sequence ID" value="MBI1684444.1"/>
    <property type="molecule type" value="Genomic_DNA"/>
</dbReference>
<accession>A0ABS0SY21</accession>
<proteinExistence type="predicted"/>
<comment type="caution">
    <text evidence="1">The sequence shown here is derived from an EMBL/GenBank/DDBJ whole genome shotgun (WGS) entry which is preliminary data.</text>
</comment>